<evidence type="ECO:0000313" key="5">
    <source>
        <dbReference type="Proteomes" id="UP001597058"/>
    </source>
</evidence>
<gene>
    <name evidence="4" type="ORF">ACFQ5X_20920</name>
</gene>
<evidence type="ECO:0000313" key="4">
    <source>
        <dbReference type="EMBL" id="MFD1308311.1"/>
    </source>
</evidence>
<dbReference type="GO" id="GO:0016787">
    <property type="term" value="F:hydrolase activity"/>
    <property type="evidence" value="ECO:0007669"/>
    <property type="project" value="UniProtKB-KW"/>
</dbReference>
<sequence length="418" mass="44026">MGERTARWICAVAATALIGAGTSGCSDLDSHALLEVDARVALADQAVHMRVSGLSPGGEVTVTSRAVDRKGMPWHGQATFRADRHGLVTLDTATPTSGTYRRPDGMGLFWSMVPRTGDPDHTSFVPPASRHHAYDVTLTATAHGHRFASRTVTREWFATGVTGRRLTVASDKVSGSLYLPNPGTVQHPAVLVFGGSEGGNSSETAAALLASHGYPALALGYFDLPGLPHSLENIPLEYFATAARLLAAQPEVDPRHILVMGYSRGSEAALLLADDYPGLVHGAVVYSPSAQVNGGIPHYSTAAWTKDGEPVADGLIPLNHVSGPVMAIAGSDDHLWTSTLWAQQIVEELDACGNRYPHHALIYPHAGHGVGTFPYLAAGTRYPLTGREIDLGGTRAGNAAAQEAGWHRVLALLASLGP</sequence>
<dbReference type="Pfam" id="PF08840">
    <property type="entry name" value="BAAT_C"/>
    <property type="match status" value="2"/>
</dbReference>
<dbReference type="Proteomes" id="UP001597058">
    <property type="component" value="Unassembled WGS sequence"/>
</dbReference>
<evidence type="ECO:0000256" key="1">
    <source>
        <dbReference type="ARBA" id="ARBA00006538"/>
    </source>
</evidence>
<dbReference type="InterPro" id="IPR042490">
    <property type="entry name" value="Thio_Ohase/BAAT_N"/>
</dbReference>
<dbReference type="SUPFAM" id="SSF53474">
    <property type="entry name" value="alpha/beta-Hydrolases"/>
    <property type="match status" value="1"/>
</dbReference>
<dbReference type="PANTHER" id="PTHR10824:SF4">
    <property type="entry name" value="ACYL-COENZYME A THIOESTERASE 1-LIKE"/>
    <property type="match status" value="1"/>
</dbReference>
<dbReference type="EMBL" id="JBHTMM010000025">
    <property type="protein sequence ID" value="MFD1308311.1"/>
    <property type="molecule type" value="Genomic_DNA"/>
</dbReference>
<dbReference type="EC" id="3.-.-.-" evidence="4"/>
<dbReference type="PANTHER" id="PTHR10824">
    <property type="entry name" value="ACYL-COENZYME A THIOESTERASE-RELATED"/>
    <property type="match status" value="1"/>
</dbReference>
<keyword evidence="5" id="KW-1185">Reference proteome</keyword>
<evidence type="ECO:0000259" key="2">
    <source>
        <dbReference type="Pfam" id="PF04775"/>
    </source>
</evidence>
<dbReference type="PIRSF" id="PIRSF016521">
    <property type="entry name" value="Acyl-CoA_hydro"/>
    <property type="match status" value="1"/>
</dbReference>
<proteinExistence type="inferred from homology"/>
<dbReference type="Gene3D" id="2.60.40.2240">
    <property type="entry name" value="Acyl-CoA thioester hydrolase/BAAT N-terminal domain"/>
    <property type="match status" value="1"/>
</dbReference>
<feature type="domain" description="Acyl-CoA thioester hydrolase/bile acid-CoA amino acid N-acetyltransferase" evidence="2">
    <location>
        <begin position="44"/>
        <end position="165"/>
    </location>
</feature>
<feature type="domain" description="BAAT/Acyl-CoA thioester hydrolase C-terminal" evidence="3">
    <location>
        <begin position="234"/>
        <end position="293"/>
    </location>
</feature>
<dbReference type="InterPro" id="IPR016662">
    <property type="entry name" value="Acyl-CoA_thioEstase_long-chain"/>
</dbReference>
<comment type="caution">
    <text evidence="4">The sequence shown here is derived from an EMBL/GenBank/DDBJ whole genome shotgun (WGS) entry which is preliminary data.</text>
</comment>
<dbReference type="Gene3D" id="3.40.50.1820">
    <property type="entry name" value="alpha/beta hydrolase"/>
    <property type="match status" value="1"/>
</dbReference>
<protein>
    <submittedName>
        <fullName evidence="4">Acyl-CoA thioesterase/bile acid-CoA:amino acid N-acyltransferase family protein</fullName>
        <ecNumber evidence="4">3.-.-.-</ecNumber>
    </submittedName>
</protein>
<dbReference type="InterPro" id="IPR006862">
    <property type="entry name" value="Thio_Ohase/aa_AcTrfase"/>
</dbReference>
<feature type="domain" description="BAAT/Acyl-CoA thioester hydrolase C-terminal" evidence="3">
    <location>
        <begin position="313"/>
        <end position="413"/>
    </location>
</feature>
<name>A0ABW3XGT4_9ACTN</name>
<reference evidence="5" key="1">
    <citation type="journal article" date="2019" name="Int. J. Syst. Evol. Microbiol.">
        <title>The Global Catalogue of Microorganisms (GCM) 10K type strain sequencing project: providing services to taxonomists for standard genome sequencing and annotation.</title>
        <authorList>
            <consortium name="The Broad Institute Genomics Platform"/>
            <consortium name="The Broad Institute Genome Sequencing Center for Infectious Disease"/>
            <person name="Wu L."/>
            <person name="Ma J."/>
        </authorList>
    </citation>
    <scope>NUCLEOTIDE SEQUENCE [LARGE SCALE GENOMIC DNA]</scope>
    <source>
        <strain evidence="5">CGMCC 4.7020</strain>
    </source>
</reference>
<dbReference type="InterPro" id="IPR014940">
    <property type="entry name" value="BAAT_C"/>
</dbReference>
<dbReference type="InterPro" id="IPR029058">
    <property type="entry name" value="AB_hydrolase_fold"/>
</dbReference>
<dbReference type="Pfam" id="PF04775">
    <property type="entry name" value="Bile_Hydr_Trans"/>
    <property type="match status" value="1"/>
</dbReference>
<keyword evidence="4" id="KW-0378">Hydrolase</keyword>
<comment type="similarity">
    <text evidence="1">Belongs to the C/M/P thioester hydrolase family.</text>
</comment>
<organism evidence="4 5">
    <name type="scientific">Streptomyces kaempferi</name>
    <dbReference type="NCBI Taxonomy" id="333725"/>
    <lineage>
        <taxon>Bacteria</taxon>
        <taxon>Bacillati</taxon>
        <taxon>Actinomycetota</taxon>
        <taxon>Actinomycetes</taxon>
        <taxon>Kitasatosporales</taxon>
        <taxon>Streptomycetaceae</taxon>
        <taxon>Streptomyces</taxon>
    </lineage>
</organism>
<evidence type="ECO:0000259" key="3">
    <source>
        <dbReference type="Pfam" id="PF08840"/>
    </source>
</evidence>
<dbReference type="RefSeq" id="WP_381232370.1">
    <property type="nucleotide sequence ID" value="NZ_JBHSKH010000001.1"/>
</dbReference>
<accession>A0ABW3XGT4</accession>
<dbReference type="PROSITE" id="PS51257">
    <property type="entry name" value="PROKAR_LIPOPROTEIN"/>
    <property type="match status" value="1"/>
</dbReference>